<evidence type="ECO:0000313" key="3">
    <source>
        <dbReference type="Proteomes" id="UP000663505"/>
    </source>
</evidence>
<gene>
    <name evidence="2" type="ORF">JZ786_24565</name>
</gene>
<keyword evidence="2" id="KW-0614">Plasmid</keyword>
<dbReference type="AlphaFoldDB" id="A0A9X7W3M1"/>
<protein>
    <submittedName>
        <fullName evidence="2">Uncharacterized protein</fullName>
    </submittedName>
</protein>
<dbReference type="KEGG" id="afx:JZ786_24565"/>
<organism evidence="2 3">
    <name type="scientific">Alicyclobacillus mengziensis</name>
    <dbReference type="NCBI Taxonomy" id="2931921"/>
    <lineage>
        <taxon>Bacteria</taxon>
        <taxon>Bacillati</taxon>
        <taxon>Bacillota</taxon>
        <taxon>Bacilli</taxon>
        <taxon>Bacillales</taxon>
        <taxon>Alicyclobacillaceae</taxon>
        <taxon>Alicyclobacillus</taxon>
    </lineage>
</organism>
<dbReference type="Proteomes" id="UP000663505">
    <property type="component" value="Plasmid unnamed"/>
</dbReference>
<evidence type="ECO:0000256" key="1">
    <source>
        <dbReference type="SAM" id="Phobius"/>
    </source>
</evidence>
<evidence type="ECO:0000313" key="2">
    <source>
        <dbReference type="EMBL" id="QSO50143.1"/>
    </source>
</evidence>
<feature type="transmembrane region" description="Helical" evidence="1">
    <location>
        <begin position="6"/>
        <end position="26"/>
    </location>
</feature>
<keyword evidence="3" id="KW-1185">Reference proteome</keyword>
<proteinExistence type="predicted"/>
<reference evidence="2 3" key="1">
    <citation type="submission" date="2021-02" db="EMBL/GenBank/DDBJ databases">
        <title>Alicyclobacillus curvatus sp. nov. and Alicyclobacillus mengziensis sp. nov., two acidophilic bacteria isolated from acid mine drainage.</title>
        <authorList>
            <person name="Huang Y."/>
        </authorList>
    </citation>
    <scope>NUCLEOTIDE SEQUENCE [LARGE SCALE GENOMIC DNA]</scope>
    <source>
        <strain evidence="2 3">S30H14</strain>
        <plasmid evidence="2 3">unnamed</plasmid>
    </source>
</reference>
<name>A0A9X7W3M1_9BACL</name>
<dbReference type="EMBL" id="CP071183">
    <property type="protein sequence ID" value="QSO50143.1"/>
    <property type="molecule type" value="Genomic_DNA"/>
</dbReference>
<dbReference type="RefSeq" id="WP_206659444.1">
    <property type="nucleotide sequence ID" value="NZ_CP071183.1"/>
</dbReference>
<sequence length="124" mass="13316">MGQFLAMVIFFGPIFYIVFLPVMATVNNAKSFYVNSQALTAIEQAKIKGYLTTTDLTTIQDQTAQGLGYPTSLVSVSGTTTPQTRGNTLYLTIQVPSELSFVNLNLPNNITIGASETAASEALQ</sequence>
<keyword evidence="1" id="KW-0812">Transmembrane</keyword>
<accession>A0A9X7W3M1</accession>
<keyword evidence="1" id="KW-1133">Transmembrane helix</keyword>
<keyword evidence="1" id="KW-0472">Membrane</keyword>
<geneLocation type="plasmid" evidence="2 3">
    <name>unnamed</name>
</geneLocation>